<evidence type="ECO:0000313" key="3">
    <source>
        <dbReference type="EMBL" id="EAS02752.2"/>
    </source>
</evidence>
<dbReference type="GO" id="GO:0031267">
    <property type="term" value="F:small GTPase binding"/>
    <property type="evidence" value="ECO:0007669"/>
    <property type="project" value="TreeGrafter"/>
</dbReference>
<dbReference type="PROSITE" id="PS50086">
    <property type="entry name" value="TBC_RABGAP"/>
    <property type="match status" value="1"/>
</dbReference>
<dbReference type="InterPro" id="IPR050302">
    <property type="entry name" value="Rab_GAP_TBC_domain"/>
</dbReference>
<name>I7LWS3_TETTS</name>
<evidence type="ECO:0000256" key="1">
    <source>
        <dbReference type="SAM" id="MobiDB-lite"/>
    </source>
</evidence>
<protein>
    <submittedName>
        <fullName evidence="3">Rab-GTPase-TBC domain protein</fullName>
    </submittedName>
</protein>
<dbReference type="Gene3D" id="1.10.472.80">
    <property type="entry name" value="Ypt/Rab-GAP domain of gyp1p, domain 3"/>
    <property type="match status" value="1"/>
</dbReference>
<dbReference type="GeneID" id="7836193"/>
<dbReference type="AlphaFoldDB" id="I7LWS3"/>
<dbReference type="KEGG" id="tet:TTHERM_00348420"/>
<dbReference type="PANTHER" id="PTHR47219:SF9">
    <property type="entry name" value="GTPASE ACTIVATING PROTEIN AND CENTROSOME-ASSOCIATED, ISOFORM B"/>
    <property type="match status" value="1"/>
</dbReference>
<accession>I7LWS3</accession>
<gene>
    <name evidence="3" type="ORF">TTHERM_00348420</name>
</gene>
<dbReference type="Pfam" id="PF00566">
    <property type="entry name" value="RabGAP-TBC"/>
    <property type="match status" value="1"/>
</dbReference>
<dbReference type="Proteomes" id="UP000009168">
    <property type="component" value="Unassembled WGS sequence"/>
</dbReference>
<dbReference type="InParanoid" id="I7LWS3"/>
<sequence>MSSNLGIKKPQQTQQHEQKKNCLKSHQTIKISSKFQGNKENINTQDCQNQFDESPVLKSNRSLQQKKNDFNNYYISNKSQGGNKLVNFQDTHNQCQGDILKELQSSQKGIQSSSINLKNKNSQQNNFSVSQSLLNLGSLTSRKINQEQGLPNQTNHGKVKFYNASTTSYQKILSSRCQTKLGIESQSLGSSEMRRILRSSFQKQQDTLQNISKYSCQDSKNLNISQNQLNGSSFVRNSLNITTEVGESTGRTNRGILDQDQISHIAYNSKQTAQNEQLLQNNFISTEPSPDKDFNNQSSGNFNQDQEINKFSQNIYSMNQKKQKNRQFFQQQLDLNLKKIDDEYAEKQILNVDEHLTLEDSNENRLYPSSPLLPISVSRIYKNCSLDSRKITQTSQDFSISIQQTQIFYDINMFDFFNDNQFAFKQIISYLDIKSCLNLCCTHNFFRSKRQRRLINKQLKFLMIKGLLPKNMRAKYWVHISRANDFKKTFTPENYRTLSVCEPRCEREIVQDIDRTFPNIKEFKTKEKTFKLQKVLRALSFCLPDMEYCQGLNYVVGSLLLYADEEESFYICVSMLKNYGFKDCYFEDLNGLQQAVKILDNLIKLYFPHVADFLNKKNIQTGLFATSWFNTLFAYDFPRQFFIRVIDLFLFSGWKILFQISLAIIQEAQFTIFTADEDDIVNIIKKGLSMNQEQILLNSQNYKITNRMVVDLSKILTKSPFIKNLNLSYDLKAKKRRWEYEIDDSKTGEEYLVRQATLQRQQMNSLKKQQQEKNKNQKSFLSTIIDALTPQFCCSSDSNVQDYEQEISMKKRDFRNFSTFSSTNLNGSRHFLLPLEDKQSILEQWHGQQQYEPDVNFDLQMIEQQTKQDLNLRNSVKSHPKKFIETIKKSFIDS</sequence>
<proteinExistence type="predicted"/>
<keyword evidence="4" id="KW-1185">Reference proteome</keyword>
<dbReference type="InterPro" id="IPR035969">
    <property type="entry name" value="Rab-GAP_TBC_sf"/>
</dbReference>
<dbReference type="EMBL" id="GG662523">
    <property type="protein sequence ID" value="EAS02752.2"/>
    <property type="molecule type" value="Genomic_DNA"/>
</dbReference>
<dbReference type="InterPro" id="IPR000195">
    <property type="entry name" value="Rab-GAP-TBC_dom"/>
</dbReference>
<organism evidence="3 4">
    <name type="scientific">Tetrahymena thermophila (strain SB210)</name>
    <dbReference type="NCBI Taxonomy" id="312017"/>
    <lineage>
        <taxon>Eukaryota</taxon>
        <taxon>Sar</taxon>
        <taxon>Alveolata</taxon>
        <taxon>Ciliophora</taxon>
        <taxon>Intramacronucleata</taxon>
        <taxon>Oligohymenophorea</taxon>
        <taxon>Hymenostomatida</taxon>
        <taxon>Tetrahymenina</taxon>
        <taxon>Tetrahymenidae</taxon>
        <taxon>Tetrahymena</taxon>
    </lineage>
</organism>
<dbReference type="GO" id="GO:0005096">
    <property type="term" value="F:GTPase activator activity"/>
    <property type="evidence" value="ECO:0007669"/>
    <property type="project" value="TreeGrafter"/>
</dbReference>
<dbReference type="PANTHER" id="PTHR47219">
    <property type="entry name" value="RAB GTPASE-ACTIVATING PROTEIN 1-LIKE"/>
    <property type="match status" value="1"/>
</dbReference>
<dbReference type="SUPFAM" id="SSF47923">
    <property type="entry name" value="Ypt/Rab-GAP domain of gyp1p"/>
    <property type="match status" value="2"/>
</dbReference>
<evidence type="ECO:0000313" key="4">
    <source>
        <dbReference type="Proteomes" id="UP000009168"/>
    </source>
</evidence>
<dbReference type="RefSeq" id="XP_001022997.2">
    <property type="nucleotide sequence ID" value="XM_001022997.2"/>
</dbReference>
<evidence type="ECO:0000259" key="2">
    <source>
        <dbReference type="PROSITE" id="PS50086"/>
    </source>
</evidence>
<reference evidence="4" key="1">
    <citation type="journal article" date="2006" name="PLoS Biol.">
        <title>Macronuclear genome sequence of the ciliate Tetrahymena thermophila, a model eukaryote.</title>
        <authorList>
            <person name="Eisen J.A."/>
            <person name="Coyne R.S."/>
            <person name="Wu M."/>
            <person name="Wu D."/>
            <person name="Thiagarajan M."/>
            <person name="Wortman J.R."/>
            <person name="Badger J.H."/>
            <person name="Ren Q."/>
            <person name="Amedeo P."/>
            <person name="Jones K.M."/>
            <person name="Tallon L.J."/>
            <person name="Delcher A.L."/>
            <person name="Salzberg S.L."/>
            <person name="Silva J.C."/>
            <person name="Haas B.J."/>
            <person name="Majoros W.H."/>
            <person name="Farzad M."/>
            <person name="Carlton J.M."/>
            <person name="Smith R.K. Jr."/>
            <person name="Garg J."/>
            <person name="Pearlman R.E."/>
            <person name="Karrer K.M."/>
            <person name="Sun L."/>
            <person name="Manning G."/>
            <person name="Elde N.C."/>
            <person name="Turkewitz A.P."/>
            <person name="Asai D.J."/>
            <person name="Wilkes D.E."/>
            <person name="Wang Y."/>
            <person name="Cai H."/>
            <person name="Collins K."/>
            <person name="Stewart B.A."/>
            <person name="Lee S.R."/>
            <person name="Wilamowska K."/>
            <person name="Weinberg Z."/>
            <person name="Ruzzo W.L."/>
            <person name="Wloga D."/>
            <person name="Gaertig J."/>
            <person name="Frankel J."/>
            <person name="Tsao C.-C."/>
            <person name="Gorovsky M.A."/>
            <person name="Keeling P.J."/>
            <person name="Waller R.F."/>
            <person name="Patron N.J."/>
            <person name="Cherry J.M."/>
            <person name="Stover N.A."/>
            <person name="Krieger C.J."/>
            <person name="del Toro C."/>
            <person name="Ryder H.F."/>
            <person name="Williamson S.C."/>
            <person name="Barbeau R.A."/>
            <person name="Hamilton E.P."/>
            <person name="Orias E."/>
        </authorList>
    </citation>
    <scope>NUCLEOTIDE SEQUENCE [LARGE SCALE GENOMIC DNA]</scope>
    <source>
        <strain evidence="4">SB210</strain>
    </source>
</reference>
<dbReference type="eggNOG" id="KOG2058">
    <property type="taxonomic scope" value="Eukaryota"/>
</dbReference>
<dbReference type="SMART" id="SM00164">
    <property type="entry name" value="TBC"/>
    <property type="match status" value="1"/>
</dbReference>
<dbReference type="OrthoDB" id="294251at2759"/>
<feature type="domain" description="Rab-GAP TBC" evidence="2">
    <location>
        <begin position="467"/>
        <end position="653"/>
    </location>
</feature>
<dbReference type="STRING" id="312017.I7LWS3"/>
<feature type="compositionally biased region" description="Polar residues" evidence="1">
    <location>
        <begin position="1"/>
        <end position="15"/>
    </location>
</feature>
<dbReference type="Gene3D" id="1.10.8.270">
    <property type="entry name" value="putative rabgap domain of human tbc1 domain family member 14 like domains"/>
    <property type="match status" value="1"/>
</dbReference>
<feature type="region of interest" description="Disordered" evidence="1">
    <location>
        <begin position="1"/>
        <end position="23"/>
    </location>
</feature>